<dbReference type="GO" id="GO:0016020">
    <property type="term" value="C:membrane"/>
    <property type="evidence" value="ECO:0007669"/>
    <property type="project" value="TreeGrafter"/>
</dbReference>
<keyword evidence="2" id="KW-0472">Membrane</keyword>
<evidence type="ECO:0000256" key="1">
    <source>
        <dbReference type="ARBA" id="ARBA00038357"/>
    </source>
</evidence>
<dbReference type="PANTHER" id="PTHR10281">
    <property type="entry name" value="MEMBRANE-ASSOCIATED PROGESTERONE RECEPTOR COMPONENT-RELATED"/>
    <property type="match status" value="1"/>
</dbReference>
<name>A0AAN9ZDG9_9ORTH</name>
<evidence type="ECO:0000313" key="5">
    <source>
        <dbReference type="Proteomes" id="UP001378592"/>
    </source>
</evidence>
<dbReference type="AlphaFoldDB" id="A0AAN9ZDG9"/>
<dbReference type="FunFam" id="3.10.120.10:FF:000003">
    <property type="entry name" value="membrane-associated progesterone receptor component 1"/>
    <property type="match status" value="1"/>
</dbReference>
<dbReference type="Pfam" id="PF00173">
    <property type="entry name" value="Cyt-b5"/>
    <property type="match status" value="1"/>
</dbReference>
<dbReference type="Gene3D" id="3.10.120.10">
    <property type="entry name" value="Cytochrome b5-like heme/steroid binding domain"/>
    <property type="match status" value="1"/>
</dbReference>
<comment type="similarity">
    <text evidence="1">Belongs to the cytochrome b5 family. MAPR subfamily.</text>
</comment>
<gene>
    <name evidence="4" type="ORF">R5R35_000751</name>
</gene>
<organism evidence="4 5">
    <name type="scientific">Gryllus longicercus</name>
    <dbReference type="NCBI Taxonomy" id="2509291"/>
    <lineage>
        <taxon>Eukaryota</taxon>
        <taxon>Metazoa</taxon>
        <taxon>Ecdysozoa</taxon>
        <taxon>Arthropoda</taxon>
        <taxon>Hexapoda</taxon>
        <taxon>Insecta</taxon>
        <taxon>Pterygota</taxon>
        <taxon>Neoptera</taxon>
        <taxon>Polyneoptera</taxon>
        <taxon>Orthoptera</taxon>
        <taxon>Ensifera</taxon>
        <taxon>Gryllidea</taxon>
        <taxon>Grylloidea</taxon>
        <taxon>Gryllidae</taxon>
        <taxon>Gryllinae</taxon>
        <taxon>Gryllus</taxon>
    </lineage>
</organism>
<protein>
    <recommendedName>
        <fullName evidence="3">Cytochrome b5 heme-binding domain-containing protein</fullName>
    </recommendedName>
</protein>
<sequence>MVDNSDSSDVPTESRCPIPNLFSEMVQNPVNIFLLGVITILLYRIIKRSFGESVEEPVKPNLPKLQKDFTLEELKKYNGTQADGRILIAVNGFVYDVTEAKQFYGPGGPYAAFAGRDASRGLATFSVVSNEDGYDDLSDLSPTELASLREWELQFQQKYEFVGALLKPGERPYS</sequence>
<keyword evidence="5" id="KW-1185">Reference proteome</keyword>
<dbReference type="InterPro" id="IPR001199">
    <property type="entry name" value="Cyt_B5-like_heme/steroid-bd"/>
</dbReference>
<feature type="transmembrane region" description="Helical" evidence="2">
    <location>
        <begin position="29"/>
        <end position="46"/>
    </location>
</feature>
<evidence type="ECO:0000256" key="2">
    <source>
        <dbReference type="SAM" id="Phobius"/>
    </source>
</evidence>
<keyword evidence="2" id="KW-0812">Transmembrane</keyword>
<dbReference type="InterPro" id="IPR050577">
    <property type="entry name" value="MAPR/NEUFC/NENF-like"/>
</dbReference>
<accession>A0AAN9ZDG9</accession>
<dbReference type="SUPFAM" id="SSF55856">
    <property type="entry name" value="Cytochrome b5-like heme/steroid binding domain"/>
    <property type="match status" value="1"/>
</dbReference>
<keyword evidence="2" id="KW-1133">Transmembrane helix</keyword>
<proteinExistence type="inferred from homology"/>
<reference evidence="4 5" key="1">
    <citation type="submission" date="2024-03" db="EMBL/GenBank/DDBJ databases">
        <title>The genome assembly and annotation of the cricket Gryllus longicercus Weissman &amp; Gray.</title>
        <authorList>
            <person name="Szrajer S."/>
            <person name="Gray D."/>
            <person name="Ylla G."/>
        </authorList>
    </citation>
    <scope>NUCLEOTIDE SEQUENCE [LARGE SCALE GENOMIC DNA]</scope>
    <source>
        <strain evidence="4">DAG 2021-001</strain>
        <tissue evidence="4">Whole body minus gut</tissue>
    </source>
</reference>
<evidence type="ECO:0000259" key="3">
    <source>
        <dbReference type="SMART" id="SM01117"/>
    </source>
</evidence>
<dbReference type="PANTHER" id="PTHR10281:SF106">
    <property type="entry name" value="IP06960P-RELATED"/>
    <property type="match status" value="1"/>
</dbReference>
<dbReference type="EMBL" id="JAZDUA010000057">
    <property type="protein sequence ID" value="KAK7870479.1"/>
    <property type="molecule type" value="Genomic_DNA"/>
</dbReference>
<feature type="domain" description="Cytochrome b5 heme-binding" evidence="3">
    <location>
        <begin position="69"/>
        <end position="166"/>
    </location>
</feature>
<dbReference type="InterPro" id="IPR036400">
    <property type="entry name" value="Cyt_B5-like_heme/steroid_sf"/>
</dbReference>
<dbReference type="Proteomes" id="UP001378592">
    <property type="component" value="Unassembled WGS sequence"/>
</dbReference>
<evidence type="ECO:0000313" key="4">
    <source>
        <dbReference type="EMBL" id="KAK7870479.1"/>
    </source>
</evidence>
<comment type="caution">
    <text evidence="4">The sequence shown here is derived from an EMBL/GenBank/DDBJ whole genome shotgun (WGS) entry which is preliminary data.</text>
</comment>
<dbReference type="SMART" id="SM01117">
    <property type="entry name" value="Cyt-b5"/>
    <property type="match status" value="1"/>
</dbReference>
<dbReference type="GO" id="GO:0005783">
    <property type="term" value="C:endoplasmic reticulum"/>
    <property type="evidence" value="ECO:0007669"/>
    <property type="project" value="TreeGrafter"/>
</dbReference>